<keyword evidence="2" id="KW-1185">Reference proteome</keyword>
<accession>A0AAV4R6N1</accession>
<comment type="caution">
    <text evidence="1">The sequence shown here is derived from an EMBL/GenBank/DDBJ whole genome shotgun (WGS) entry which is preliminary data.</text>
</comment>
<name>A0AAV4R6N1_CAEEX</name>
<evidence type="ECO:0000313" key="2">
    <source>
        <dbReference type="Proteomes" id="UP001054945"/>
    </source>
</evidence>
<sequence length="80" mass="9310">MSFNYLDRVGFCGDRPHPSRVACLDSLCVIGSGSVSEFRSARYLDGGNGSSLFRQWACRNVQRMDENQYVYWDRWTFFPQ</sequence>
<dbReference type="AlphaFoldDB" id="A0AAV4R6N1"/>
<evidence type="ECO:0000313" key="1">
    <source>
        <dbReference type="EMBL" id="GIY17344.1"/>
    </source>
</evidence>
<dbReference type="EMBL" id="BPLR01007500">
    <property type="protein sequence ID" value="GIY17344.1"/>
    <property type="molecule type" value="Genomic_DNA"/>
</dbReference>
<protein>
    <submittedName>
        <fullName evidence="1">Uncharacterized protein</fullName>
    </submittedName>
</protein>
<gene>
    <name evidence="1" type="ORF">CEXT_464191</name>
</gene>
<organism evidence="1 2">
    <name type="scientific">Caerostris extrusa</name>
    <name type="common">Bark spider</name>
    <name type="synonym">Caerostris bankana</name>
    <dbReference type="NCBI Taxonomy" id="172846"/>
    <lineage>
        <taxon>Eukaryota</taxon>
        <taxon>Metazoa</taxon>
        <taxon>Ecdysozoa</taxon>
        <taxon>Arthropoda</taxon>
        <taxon>Chelicerata</taxon>
        <taxon>Arachnida</taxon>
        <taxon>Araneae</taxon>
        <taxon>Araneomorphae</taxon>
        <taxon>Entelegynae</taxon>
        <taxon>Araneoidea</taxon>
        <taxon>Araneidae</taxon>
        <taxon>Caerostris</taxon>
    </lineage>
</organism>
<reference evidence="1 2" key="1">
    <citation type="submission" date="2021-06" db="EMBL/GenBank/DDBJ databases">
        <title>Caerostris extrusa draft genome.</title>
        <authorList>
            <person name="Kono N."/>
            <person name="Arakawa K."/>
        </authorList>
    </citation>
    <scope>NUCLEOTIDE SEQUENCE [LARGE SCALE GENOMIC DNA]</scope>
</reference>
<proteinExistence type="predicted"/>
<dbReference type="Proteomes" id="UP001054945">
    <property type="component" value="Unassembled WGS sequence"/>
</dbReference>